<gene>
    <name evidence="1" type="ORF">MM415B06152_0005</name>
</gene>
<evidence type="ECO:0000313" key="1">
    <source>
        <dbReference type="EMBL" id="QJA97541.1"/>
    </source>
</evidence>
<dbReference type="EMBL" id="MT143503">
    <property type="protein sequence ID" value="QJA97541.1"/>
    <property type="molecule type" value="Genomic_DNA"/>
</dbReference>
<reference evidence="1" key="1">
    <citation type="submission" date="2020-03" db="EMBL/GenBank/DDBJ databases">
        <title>The deep terrestrial virosphere.</title>
        <authorList>
            <person name="Holmfeldt K."/>
            <person name="Nilsson E."/>
            <person name="Simone D."/>
            <person name="Lopez-Fernandez M."/>
            <person name="Wu X."/>
            <person name="de Brujin I."/>
            <person name="Lundin D."/>
            <person name="Andersson A."/>
            <person name="Bertilsson S."/>
            <person name="Dopson M."/>
        </authorList>
    </citation>
    <scope>NUCLEOTIDE SEQUENCE</scope>
    <source>
        <strain evidence="1">MM415B06152</strain>
    </source>
</reference>
<name>A0A6M3LX88_9ZZZZ</name>
<organism evidence="1">
    <name type="scientific">viral metagenome</name>
    <dbReference type="NCBI Taxonomy" id="1070528"/>
    <lineage>
        <taxon>unclassified sequences</taxon>
        <taxon>metagenomes</taxon>
        <taxon>organismal metagenomes</taxon>
    </lineage>
</organism>
<sequence>MTRPNKIKQEHKKRICLFCNSEQIRTLRVNTKGKKTFVWVCKCS</sequence>
<accession>A0A6M3LX88</accession>
<dbReference type="AlphaFoldDB" id="A0A6M3LX88"/>
<proteinExistence type="predicted"/>
<protein>
    <submittedName>
        <fullName evidence="1">Uncharacterized protein</fullName>
    </submittedName>
</protein>